<proteinExistence type="predicted"/>
<dbReference type="InterPro" id="IPR033756">
    <property type="entry name" value="YlxH/NBP35"/>
</dbReference>
<dbReference type="RefSeq" id="WP_101300835.1">
    <property type="nucleotide sequence ID" value="NZ_CP025197.1"/>
</dbReference>
<reference evidence="3 5" key="1">
    <citation type="submission" date="2017-12" db="EMBL/GenBank/DDBJ databases">
        <title>Complete genome sequence of Herbivorax saccincola GGR1, a novel Cellulosome-producing hydrolytic bacterium in a thermophilic biogas plant, established by Illumina and Nanopore MinION sequencing.</title>
        <authorList>
            <person name="Pechtl A."/>
            <person name="Ruckert C."/>
            <person name="Koeck D.E."/>
            <person name="Maus I."/>
            <person name="Winkler A."/>
            <person name="Kalinowski J."/>
            <person name="Puhler A."/>
            <person name="Schwarz W.W."/>
            <person name="Zverlov V.V."/>
            <person name="Schluter A."/>
            <person name="Liebl W."/>
        </authorList>
    </citation>
    <scope>NUCLEOTIDE SEQUENCE [LARGE SCALE GENOMIC DNA]</scope>
    <source>
        <strain evidence="3">GGR1</strain>
        <strain evidence="5">SR1</strain>
    </source>
</reference>
<dbReference type="KEGG" id="hsc:HVS_07760"/>
<name>A0A2K9EHP3_9FIRM</name>
<protein>
    <submittedName>
        <fullName evidence="3">Uncharacterized protein</fullName>
    </submittedName>
</protein>
<dbReference type="Proteomes" id="UP000233534">
    <property type="component" value="Chromosome"/>
</dbReference>
<dbReference type="Proteomes" id="UP000239720">
    <property type="component" value="Unassembled WGS sequence"/>
</dbReference>
<dbReference type="SUPFAM" id="SSF52540">
    <property type="entry name" value="P-loop containing nucleoside triphosphate hydrolases"/>
    <property type="match status" value="1"/>
</dbReference>
<dbReference type="GO" id="GO:0005524">
    <property type="term" value="F:ATP binding"/>
    <property type="evidence" value="ECO:0007669"/>
    <property type="project" value="UniProtKB-KW"/>
</dbReference>
<evidence type="ECO:0000256" key="2">
    <source>
        <dbReference type="ARBA" id="ARBA00022840"/>
    </source>
</evidence>
<evidence type="ECO:0000313" key="5">
    <source>
        <dbReference type="Proteomes" id="UP000233534"/>
    </source>
</evidence>
<evidence type="ECO:0000313" key="6">
    <source>
        <dbReference type="Proteomes" id="UP000239720"/>
    </source>
</evidence>
<keyword evidence="1" id="KW-0547">Nucleotide-binding</keyword>
<evidence type="ECO:0000313" key="4">
    <source>
        <dbReference type="EMBL" id="PQQ67384.1"/>
    </source>
</evidence>
<evidence type="ECO:0000313" key="3">
    <source>
        <dbReference type="EMBL" id="AUG57463.1"/>
    </source>
</evidence>
<dbReference type="OrthoDB" id="9779501at2"/>
<dbReference type="EMBL" id="NEMB01000003">
    <property type="protein sequence ID" value="PQQ67384.1"/>
    <property type="molecule type" value="Genomic_DNA"/>
</dbReference>
<accession>A0A2K9EHP3</accession>
<evidence type="ECO:0000256" key="1">
    <source>
        <dbReference type="ARBA" id="ARBA00022741"/>
    </source>
</evidence>
<dbReference type="Pfam" id="PF10609">
    <property type="entry name" value="ParA"/>
    <property type="match status" value="1"/>
</dbReference>
<dbReference type="Gene3D" id="3.40.50.300">
    <property type="entry name" value="P-loop containing nucleotide triphosphate hydrolases"/>
    <property type="match status" value="1"/>
</dbReference>
<dbReference type="AlphaFoldDB" id="A0A2K9EHP3"/>
<dbReference type="EMBL" id="CP025197">
    <property type="protein sequence ID" value="AUG57463.1"/>
    <property type="molecule type" value="Genomic_DNA"/>
</dbReference>
<reference evidence="4 6" key="2">
    <citation type="journal article" date="2018" name="Syst. Appl. Microbiol.">
        <title>Characterization and high-quality draft genome sequence of Herbivorax saccincola A7, an anaerobic, alkaliphilic, thermophilic, cellulolytic, and xylanolytic bacterium.</title>
        <authorList>
            <person name="Aikawa S."/>
            <person name="Baramee S."/>
            <person name="Sermsathanaswadi J."/>
            <person name="Thianheng P."/>
            <person name="Tachaapaikoon C."/>
            <person name="Shikata A."/>
            <person name="Waeonukul R."/>
            <person name="Pason P."/>
            <person name="Ratanakhanokchai K."/>
            <person name="Kosugi A."/>
        </authorList>
    </citation>
    <scope>NUCLEOTIDE SEQUENCE [LARGE SCALE GENOMIC DNA]</scope>
    <source>
        <strain evidence="4 6">A7</strain>
    </source>
</reference>
<keyword evidence="2" id="KW-0067">ATP-binding</keyword>
<organism evidence="3 5">
    <name type="scientific">Acetivibrio saccincola</name>
    <dbReference type="NCBI Taxonomy" id="1677857"/>
    <lineage>
        <taxon>Bacteria</taxon>
        <taxon>Bacillati</taxon>
        <taxon>Bacillota</taxon>
        <taxon>Clostridia</taxon>
        <taxon>Eubacteriales</taxon>
        <taxon>Oscillospiraceae</taxon>
        <taxon>Acetivibrio</taxon>
    </lineage>
</organism>
<gene>
    <name evidence="4" type="ORF">B9R14_11925</name>
    <name evidence="3" type="ORF">HVS_07760</name>
</gene>
<keyword evidence="5" id="KW-1185">Reference proteome</keyword>
<sequence length="222" mass="24720">MTEKRISIFTGHFGSGKSEVSVNFALKLPQVKNKVALVDLDIVNPYFRAVDAKKLLSESNIKVVSPMYANTNVDVPALTPEINALFEDKSYNVVLDVGGDDLGAKALARYNEELINEGYEMYLVVNTKRQDTDTVSKIIKMAKEIEEASRLNITGLVNNTNLLKNTTIDDVVEGHVIIKEASEELGVPISFVSGFYDYLKGIEDIIGNKVLFLNKYIKLPWD</sequence>
<dbReference type="InterPro" id="IPR027417">
    <property type="entry name" value="P-loop_NTPase"/>
</dbReference>